<protein>
    <submittedName>
        <fullName evidence="7">LptF/LptG family permease</fullName>
    </submittedName>
</protein>
<comment type="subcellular location">
    <subcellularLocation>
        <location evidence="1">Cell membrane</location>
        <topology evidence="1">Multi-pass membrane protein</topology>
    </subcellularLocation>
</comment>
<evidence type="ECO:0000256" key="1">
    <source>
        <dbReference type="ARBA" id="ARBA00004651"/>
    </source>
</evidence>
<feature type="transmembrane region" description="Helical" evidence="6">
    <location>
        <begin position="76"/>
        <end position="94"/>
    </location>
</feature>
<dbReference type="Proteomes" id="UP000654482">
    <property type="component" value="Unassembled WGS sequence"/>
</dbReference>
<keyword evidence="8" id="KW-1185">Reference proteome</keyword>
<dbReference type="PANTHER" id="PTHR33529">
    <property type="entry name" value="SLR0882 PROTEIN-RELATED"/>
    <property type="match status" value="1"/>
</dbReference>
<feature type="transmembrane region" description="Helical" evidence="6">
    <location>
        <begin position="115"/>
        <end position="133"/>
    </location>
</feature>
<dbReference type="RefSeq" id="WP_194027994.1">
    <property type="nucleotide sequence ID" value="NZ_JADEWZ010000003.1"/>
</dbReference>
<reference evidence="7" key="1">
    <citation type="submission" date="2020-10" db="EMBL/GenBank/DDBJ databases">
        <authorList>
            <person name="Castelo-Branco R."/>
            <person name="Eusebio N."/>
            <person name="Adriana R."/>
            <person name="Vieira A."/>
            <person name="Brugerolle De Fraissinette N."/>
            <person name="Rezende De Castro R."/>
            <person name="Schneider M.P."/>
            <person name="Vasconcelos V."/>
            <person name="Leao P.N."/>
        </authorList>
    </citation>
    <scope>NUCLEOTIDE SEQUENCE</scope>
    <source>
        <strain evidence="7">LEGE 07157</strain>
    </source>
</reference>
<keyword evidence="3 6" id="KW-0812">Transmembrane</keyword>
<feature type="transmembrane region" description="Helical" evidence="6">
    <location>
        <begin position="336"/>
        <end position="356"/>
    </location>
</feature>
<keyword evidence="2" id="KW-1003">Cell membrane</keyword>
<evidence type="ECO:0000256" key="5">
    <source>
        <dbReference type="ARBA" id="ARBA00023136"/>
    </source>
</evidence>
<dbReference type="EMBL" id="JADEWZ010000003">
    <property type="protein sequence ID" value="MBE9114914.1"/>
    <property type="molecule type" value="Genomic_DNA"/>
</dbReference>
<sequence>MALGKSNLFSKGLFGLSIVDRYIAAEIILPFLFIVGLVSSLGVAGGTIFDIVRQITEYGLLISVAIKFILLKMPQFIAYAFPVSVLLATLMGYSRLSGQSELIALRSIGMSLYRIVLPAFLFSLFVAGLSFAFNEYVVPTANYQAAVMLEKALGEERPNLQADNIFYPEYQQVSDENQQQQKVLKRLFYAERLEGETMKGVTVLDRSQEGINVVIIAKSAKWNLGQGRWDLYNGTSYQSNVDGSSGTFAGFEHLSFQFPRAPLDVASRDRDLSEMNIAQSLAQLDALKMANDEKKIRQVYVRVQQRIAFPFVCVVFCLLGSAIGTRPLQTNRATSFGVAVAIVFIYYVMNFVSVAMGSVGVFSPFVAAWLANLFGFGVGGWLLFKSAA</sequence>
<dbReference type="GO" id="GO:0043190">
    <property type="term" value="C:ATP-binding cassette (ABC) transporter complex"/>
    <property type="evidence" value="ECO:0007669"/>
    <property type="project" value="TreeGrafter"/>
</dbReference>
<evidence type="ECO:0000256" key="6">
    <source>
        <dbReference type="SAM" id="Phobius"/>
    </source>
</evidence>
<dbReference type="InterPro" id="IPR005495">
    <property type="entry name" value="LptG/LptF_permease"/>
</dbReference>
<comment type="caution">
    <text evidence="7">The sequence shown here is derived from an EMBL/GenBank/DDBJ whole genome shotgun (WGS) entry which is preliminary data.</text>
</comment>
<dbReference type="GO" id="GO:0015920">
    <property type="term" value="P:lipopolysaccharide transport"/>
    <property type="evidence" value="ECO:0007669"/>
    <property type="project" value="TreeGrafter"/>
</dbReference>
<name>A0A8J7AYH9_9CYAN</name>
<organism evidence="7 8">
    <name type="scientific">Lusitaniella coriacea LEGE 07157</name>
    <dbReference type="NCBI Taxonomy" id="945747"/>
    <lineage>
        <taxon>Bacteria</taxon>
        <taxon>Bacillati</taxon>
        <taxon>Cyanobacteriota</taxon>
        <taxon>Cyanophyceae</taxon>
        <taxon>Spirulinales</taxon>
        <taxon>Lusitaniellaceae</taxon>
        <taxon>Lusitaniella</taxon>
    </lineage>
</organism>
<evidence type="ECO:0000313" key="8">
    <source>
        <dbReference type="Proteomes" id="UP000654482"/>
    </source>
</evidence>
<keyword evidence="5 6" id="KW-0472">Membrane</keyword>
<keyword evidence="4 6" id="KW-1133">Transmembrane helix</keyword>
<evidence type="ECO:0000256" key="2">
    <source>
        <dbReference type="ARBA" id="ARBA00022475"/>
    </source>
</evidence>
<feature type="transmembrane region" description="Helical" evidence="6">
    <location>
        <begin position="362"/>
        <end position="384"/>
    </location>
</feature>
<proteinExistence type="predicted"/>
<gene>
    <name evidence="7" type="ORF">IQ249_03285</name>
</gene>
<dbReference type="PANTHER" id="PTHR33529:SF6">
    <property type="entry name" value="YJGP_YJGQ FAMILY PERMEASE"/>
    <property type="match status" value="1"/>
</dbReference>
<feature type="transmembrane region" description="Helical" evidence="6">
    <location>
        <begin position="22"/>
        <end position="44"/>
    </location>
</feature>
<accession>A0A8J7AYH9</accession>
<feature type="transmembrane region" description="Helical" evidence="6">
    <location>
        <begin position="307"/>
        <end position="324"/>
    </location>
</feature>
<evidence type="ECO:0000256" key="3">
    <source>
        <dbReference type="ARBA" id="ARBA00022692"/>
    </source>
</evidence>
<dbReference type="Pfam" id="PF03739">
    <property type="entry name" value="LptF_LptG"/>
    <property type="match status" value="1"/>
</dbReference>
<evidence type="ECO:0000256" key="4">
    <source>
        <dbReference type="ARBA" id="ARBA00022989"/>
    </source>
</evidence>
<dbReference type="AlphaFoldDB" id="A0A8J7AYH9"/>
<evidence type="ECO:0000313" key="7">
    <source>
        <dbReference type="EMBL" id="MBE9114914.1"/>
    </source>
</evidence>